<dbReference type="InterPro" id="IPR013320">
    <property type="entry name" value="ConA-like_dom_sf"/>
</dbReference>
<evidence type="ECO:0000256" key="6">
    <source>
        <dbReference type="ARBA" id="ARBA00022729"/>
    </source>
</evidence>
<evidence type="ECO:0000256" key="13">
    <source>
        <dbReference type="ARBA" id="ARBA00023180"/>
    </source>
</evidence>
<evidence type="ECO:0000256" key="1">
    <source>
        <dbReference type="ARBA" id="ARBA00004251"/>
    </source>
</evidence>
<keyword evidence="13" id="KW-0325">Glycoprotein</keyword>
<feature type="domain" description="Protein kinase" evidence="15">
    <location>
        <begin position="52"/>
        <end position="413"/>
    </location>
</feature>
<dbReference type="PANTHER" id="PTHR27007">
    <property type="match status" value="1"/>
</dbReference>
<keyword evidence="7" id="KW-0430">Lectin</keyword>
<keyword evidence="8" id="KW-0547">Nucleotide-binding</keyword>
<protein>
    <recommendedName>
        <fullName evidence="15">Protein kinase domain-containing protein</fullName>
    </recommendedName>
</protein>
<dbReference type="SUPFAM" id="SSF56112">
    <property type="entry name" value="Protein kinase-like (PK-like)"/>
    <property type="match status" value="1"/>
</dbReference>
<evidence type="ECO:0000256" key="10">
    <source>
        <dbReference type="ARBA" id="ARBA00022989"/>
    </source>
</evidence>
<evidence type="ECO:0000256" key="7">
    <source>
        <dbReference type="ARBA" id="ARBA00022734"/>
    </source>
</evidence>
<dbReference type="FunFam" id="1.10.510.10:FF:000240">
    <property type="entry name" value="Lectin-domain containing receptor kinase A4.3"/>
    <property type="match status" value="1"/>
</dbReference>
<evidence type="ECO:0000256" key="5">
    <source>
        <dbReference type="ARBA" id="ARBA00022692"/>
    </source>
</evidence>
<dbReference type="Pfam" id="PF00069">
    <property type="entry name" value="Pkinase"/>
    <property type="match status" value="1"/>
</dbReference>
<dbReference type="Pfam" id="PF00139">
    <property type="entry name" value="Lectin_legB"/>
    <property type="match status" value="1"/>
</dbReference>
<comment type="similarity">
    <text evidence="2">In the N-terminal section; belongs to the leguminous lectin family.</text>
</comment>
<evidence type="ECO:0000313" key="16">
    <source>
        <dbReference type="EMBL" id="CAL4945819.1"/>
    </source>
</evidence>
<evidence type="ECO:0000256" key="9">
    <source>
        <dbReference type="ARBA" id="ARBA00022840"/>
    </source>
</evidence>
<accession>A0ABC8YPK3</accession>
<feature type="signal peptide" evidence="14">
    <location>
        <begin position="1"/>
        <end position="22"/>
    </location>
</feature>
<reference evidence="16" key="1">
    <citation type="submission" date="2024-10" db="EMBL/GenBank/DDBJ databases">
        <authorList>
            <person name="Ryan C."/>
        </authorList>
    </citation>
    <scope>NUCLEOTIDE SEQUENCE [LARGE SCALE GENOMIC DNA]</scope>
</reference>
<dbReference type="SUPFAM" id="SSF49899">
    <property type="entry name" value="Concanavalin A-like lectins/glucanases"/>
    <property type="match status" value="1"/>
</dbReference>
<dbReference type="EMBL" id="OZ075127">
    <property type="protein sequence ID" value="CAL4945819.1"/>
    <property type="molecule type" value="Genomic_DNA"/>
</dbReference>
<dbReference type="AlphaFoldDB" id="A0ABC8YPK3"/>
<dbReference type="GO" id="GO:0005886">
    <property type="term" value="C:plasma membrane"/>
    <property type="evidence" value="ECO:0007669"/>
    <property type="project" value="UniProtKB-SubCell"/>
</dbReference>
<keyword evidence="17" id="KW-1185">Reference proteome</keyword>
<keyword evidence="6 14" id="KW-0732">Signal</keyword>
<evidence type="ECO:0000256" key="12">
    <source>
        <dbReference type="ARBA" id="ARBA00023170"/>
    </source>
</evidence>
<proteinExistence type="inferred from homology"/>
<comment type="similarity">
    <text evidence="3">In the C-terminal section; belongs to the protein kinase superfamily. Ser/Thr protein kinase family.</text>
</comment>
<keyword evidence="10" id="KW-1133">Transmembrane helix</keyword>
<dbReference type="PROSITE" id="PS50011">
    <property type="entry name" value="PROTEIN_KINASE_DOM"/>
    <property type="match status" value="1"/>
</dbReference>
<gene>
    <name evidence="16" type="ORF">URODEC1_LOCUS35710</name>
</gene>
<dbReference type="InterPro" id="IPR000719">
    <property type="entry name" value="Prot_kinase_dom"/>
</dbReference>
<keyword evidence="11" id="KW-0472">Membrane</keyword>
<dbReference type="PROSITE" id="PS00108">
    <property type="entry name" value="PROTEIN_KINASE_ST"/>
    <property type="match status" value="1"/>
</dbReference>
<dbReference type="InterPro" id="IPR001220">
    <property type="entry name" value="Legume_lectin_dom"/>
</dbReference>
<evidence type="ECO:0000256" key="3">
    <source>
        <dbReference type="ARBA" id="ARBA00010217"/>
    </source>
</evidence>
<dbReference type="Gene3D" id="1.10.510.10">
    <property type="entry name" value="Transferase(Phosphotransferase) domain 1"/>
    <property type="match status" value="1"/>
</dbReference>
<evidence type="ECO:0000313" key="17">
    <source>
        <dbReference type="Proteomes" id="UP001497457"/>
    </source>
</evidence>
<name>A0ABC8YPK3_9POAL</name>
<keyword evidence="4" id="KW-1003">Cell membrane</keyword>
<keyword evidence="5" id="KW-0812">Transmembrane</keyword>
<dbReference type="GO" id="GO:0005524">
    <property type="term" value="F:ATP binding"/>
    <property type="evidence" value="ECO:0007669"/>
    <property type="project" value="UniProtKB-KW"/>
</dbReference>
<evidence type="ECO:0000259" key="15">
    <source>
        <dbReference type="PROSITE" id="PS50011"/>
    </source>
</evidence>
<keyword evidence="12" id="KW-0675">Receptor</keyword>
<sequence>MAYLRGHLLLISLCSVLLQTAALSFQYDFSIPGVLNRANLLYLNDSFGDGDKISLTKMANGSAGRVAYKQPVRLWDCRNGNAASFTTSFSFAIDGIHNNTRGDGLAFFVGPFPPILPVDSLAGFPWALQQPGSLGLAADRGRGVRHLQRNFCTKSCVRRPMTSPRIGCSARGCSGKCTEGQLHHRNLVKLVGWCGSDDSDTLLLVYELIVNRSVDRHLHGPERLLTWPERYKIVLGVGYAIEYLHTGCPNPILHRDIKPSNVMLDGDYVPKLGDFGLVRQVPGQGHSLAGTDMVGSNEYIDPVCISNNTATTASDMYSFRVLLLEIATGKNPAASREEVGVQNALVSAVRDSYARSRGAVLQMADERLNGNFDEWQLERVLVVGLLCVQPGRRDRPKIRDAVYMMSNFGHPVPRLRF</sequence>
<comment type="subcellular location">
    <subcellularLocation>
        <location evidence="1">Cell membrane</location>
        <topology evidence="1">Single-pass type I membrane protein</topology>
    </subcellularLocation>
</comment>
<dbReference type="InterPro" id="IPR008271">
    <property type="entry name" value="Ser/Thr_kinase_AS"/>
</dbReference>
<evidence type="ECO:0000256" key="11">
    <source>
        <dbReference type="ARBA" id="ARBA00023136"/>
    </source>
</evidence>
<evidence type="ECO:0000256" key="4">
    <source>
        <dbReference type="ARBA" id="ARBA00022475"/>
    </source>
</evidence>
<keyword evidence="9" id="KW-0067">ATP-binding</keyword>
<evidence type="ECO:0000256" key="8">
    <source>
        <dbReference type="ARBA" id="ARBA00022741"/>
    </source>
</evidence>
<dbReference type="Gene3D" id="3.30.200.20">
    <property type="entry name" value="Phosphorylase Kinase, domain 1"/>
    <property type="match status" value="1"/>
</dbReference>
<dbReference type="GO" id="GO:0002229">
    <property type="term" value="P:defense response to oomycetes"/>
    <property type="evidence" value="ECO:0007669"/>
    <property type="project" value="UniProtKB-ARBA"/>
</dbReference>
<dbReference type="SMART" id="SM00220">
    <property type="entry name" value="S_TKc"/>
    <property type="match status" value="1"/>
</dbReference>
<dbReference type="InterPro" id="IPR011009">
    <property type="entry name" value="Kinase-like_dom_sf"/>
</dbReference>
<dbReference type="GO" id="GO:0030246">
    <property type="term" value="F:carbohydrate binding"/>
    <property type="evidence" value="ECO:0007669"/>
    <property type="project" value="UniProtKB-KW"/>
</dbReference>
<evidence type="ECO:0000256" key="14">
    <source>
        <dbReference type="SAM" id="SignalP"/>
    </source>
</evidence>
<dbReference type="Proteomes" id="UP001497457">
    <property type="component" value="Chromosome 17b"/>
</dbReference>
<dbReference type="InterPro" id="IPR050528">
    <property type="entry name" value="L-type_Lectin-RKs"/>
</dbReference>
<evidence type="ECO:0000256" key="2">
    <source>
        <dbReference type="ARBA" id="ARBA00008536"/>
    </source>
</evidence>
<feature type="chain" id="PRO_5044887774" description="Protein kinase domain-containing protein" evidence="14">
    <location>
        <begin position="23"/>
        <end position="417"/>
    </location>
</feature>
<organism evidence="16 17">
    <name type="scientific">Urochloa decumbens</name>
    <dbReference type="NCBI Taxonomy" id="240449"/>
    <lineage>
        <taxon>Eukaryota</taxon>
        <taxon>Viridiplantae</taxon>
        <taxon>Streptophyta</taxon>
        <taxon>Embryophyta</taxon>
        <taxon>Tracheophyta</taxon>
        <taxon>Spermatophyta</taxon>
        <taxon>Magnoliopsida</taxon>
        <taxon>Liliopsida</taxon>
        <taxon>Poales</taxon>
        <taxon>Poaceae</taxon>
        <taxon>PACMAD clade</taxon>
        <taxon>Panicoideae</taxon>
        <taxon>Panicodae</taxon>
        <taxon>Paniceae</taxon>
        <taxon>Melinidinae</taxon>
        <taxon>Urochloa</taxon>
    </lineage>
</organism>
<dbReference type="Gene3D" id="2.60.120.200">
    <property type="match status" value="1"/>
</dbReference>